<dbReference type="PANTHER" id="PTHR45947">
    <property type="entry name" value="SULFOQUINOVOSYL TRANSFERASE SQD2"/>
    <property type="match status" value="1"/>
</dbReference>
<reference evidence="4" key="1">
    <citation type="journal article" date="2019" name="Int. J. Syst. Evol. Microbiol.">
        <title>The Global Catalogue of Microorganisms (GCM) 10K type strain sequencing project: providing services to taxonomists for standard genome sequencing and annotation.</title>
        <authorList>
            <consortium name="The Broad Institute Genomics Platform"/>
            <consortium name="The Broad Institute Genome Sequencing Center for Infectious Disease"/>
            <person name="Wu L."/>
            <person name="Ma J."/>
        </authorList>
    </citation>
    <scope>NUCLEOTIDE SEQUENCE [LARGE SCALE GENOMIC DNA]</scope>
    <source>
        <strain evidence="4">JCM 16545</strain>
    </source>
</reference>
<dbReference type="Pfam" id="PF13439">
    <property type="entry name" value="Glyco_transf_4"/>
    <property type="match status" value="1"/>
</dbReference>
<gene>
    <name evidence="3" type="ORF">ACFSKU_08100</name>
</gene>
<keyword evidence="3" id="KW-0808">Transferase</keyword>
<dbReference type="SUPFAM" id="SSF53756">
    <property type="entry name" value="UDP-Glycosyltransferase/glycogen phosphorylase"/>
    <property type="match status" value="1"/>
</dbReference>
<comment type="caution">
    <text evidence="3">The sequence shown here is derived from an EMBL/GenBank/DDBJ whole genome shotgun (WGS) entry which is preliminary data.</text>
</comment>
<accession>A0ABW4WVT7</accession>
<protein>
    <submittedName>
        <fullName evidence="3">Glycosyltransferase</fullName>
        <ecNumber evidence="3">2.4.-.-</ecNumber>
    </submittedName>
</protein>
<dbReference type="Gene3D" id="3.40.50.2000">
    <property type="entry name" value="Glycogen Phosphorylase B"/>
    <property type="match status" value="2"/>
</dbReference>
<dbReference type="Proteomes" id="UP001597369">
    <property type="component" value="Unassembled WGS sequence"/>
</dbReference>
<organism evidence="3 4">
    <name type="scientific">Pontibacter silvestris</name>
    <dbReference type="NCBI Taxonomy" id="2305183"/>
    <lineage>
        <taxon>Bacteria</taxon>
        <taxon>Pseudomonadati</taxon>
        <taxon>Bacteroidota</taxon>
        <taxon>Cytophagia</taxon>
        <taxon>Cytophagales</taxon>
        <taxon>Hymenobacteraceae</taxon>
        <taxon>Pontibacter</taxon>
    </lineage>
</organism>
<dbReference type="Pfam" id="PF00534">
    <property type="entry name" value="Glycos_transf_1"/>
    <property type="match status" value="1"/>
</dbReference>
<dbReference type="InterPro" id="IPR050194">
    <property type="entry name" value="Glycosyltransferase_grp1"/>
</dbReference>
<dbReference type="PANTHER" id="PTHR45947:SF14">
    <property type="entry name" value="SLL1723 PROTEIN"/>
    <property type="match status" value="1"/>
</dbReference>
<dbReference type="RefSeq" id="WP_229961500.1">
    <property type="nucleotide sequence ID" value="NZ_JAJJWI010000013.1"/>
</dbReference>
<dbReference type="GO" id="GO:0016757">
    <property type="term" value="F:glycosyltransferase activity"/>
    <property type="evidence" value="ECO:0007669"/>
    <property type="project" value="UniProtKB-KW"/>
</dbReference>
<dbReference type="EC" id="2.4.-.-" evidence="3"/>
<sequence>MKVAVLVDEFPLISETFILNHIVGLKNIGYTVHVFPTHKAKQGAFHQLFYKHNLQKNTYYPPIYPSSRVDKILGCIKLGTRSFKSFRLLLKCLITKFHINYLTRLSLFFRAIPFIDKGNYDIVHCHYAPNGNVAIQLQNLNLCKGAIITHLHGYDIHNKQFIKTISYKYLFNEGKAFIVNSDFTALGYQRLGGDASKAVYIPEALDTTLFKPLPNKPHTINEKNFFFIISVGRLVDFKGFHYGILTIKDLIQKGYTNIRYTVIGAGPLHEELKELVKKEQLTEFISLVGLKNQTEILEALQISDVFLSPGIIAESGRQENQGLVIQEAQAVEVPVVVTDVGGTKQGLIDGVTGFLVPPEDIGELSSKIELLLRDPSLRANMGKAGRMFVKEKFDVTVNDKKIIHLYNKVAKGI</sequence>
<evidence type="ECO:0000259" key="1">
    <source>
        <dbReference type="Pfam" id="PF00534"/>
    </source>
</evidence>
<feature type="domain" description="Glycosyltransferase subfamily 4-like N-terminal" evidence="2">
    <location>
        <begin position="100"/>
        <end position="208"/>
    </location>
</feature>
<name>A0ABW4WVT7_9BACT</name>
<feature type="domain" description="Glycosyl transferase family 1" evidence="1">
    <location>
        <begin position="222"/>
        <end position="386"/>
    </location>
</feature>
<dbReference type="InterPro" id="IPR001296">
    <property type="entry name" value="Glyco_trans_1"/>
</dbReference>
<proteinExistence type="predicted"/>
<dbReference type="InterPro" id="IPR028098">
    <property type="entry name" value="Glyco_trans_4-like_N"/>
</dbReference>
<evidence type="ECO:0000313" key="4">
    <source>
        <dbReference type="Proteomes" id="UP001597369"/>
    </source>
</evidence>
<evidence type="ECO:0000313" key="3">
    <source>
        <dbReference type="EMBL" id="MFD2066843.1"/>
    </source>
</evidence>
<keyword evidence="3" id="KW-0328">Glycosyltransferase</keyword>
<dbReference type="EMBL" id="JBHUHV010000024">
    <property type="protein sequence ID" value="MFD2066843.1"/>
    <property type="molecule type" value="Genomic_DNA"/>
</dbReference>
<keyword evidence="4" id="KW-1185">Reference proteome</keyword>
<evidence type="ECO:0000259" key="2">
    <source>
        <dbReference type="Pfam" id="PF13439"/>
    </source>
</evidence>